<dbReference type="NCBIfam" id="TIGR01549">
    <property type="entry name" value="HAD-SF-IA-v1"/>
    <property type="match status" value="1"/>
</dbReference>
<dbReference type="InterPro" id="IPR052550">
    <property type="entry name" value="Pyrimidine_5'-ntase_YjjG"/>
</dbReference>
<dbReference type="SFLD" id="SFLDG01129">
    <property type="entry name" value="C1.5:_HAD__Beta-PGM__Phosphata"/>
    <property type="match status" value="1"/>
</dbReference>
<dbReference type="EMBL" id="JAAWWL010000002">
    <property type="protein sequence ID" value="NKI33246.1"/>
    <property type="molecule type" value="Genomic_DNA"/>
</dbReference>
<dbReference type="InterPro" id="IPR036412">
    <property type="entry name" value="HAD-like_sf"/>
</dbReference>
<dbReference type="Gene3D" id="1.10.150.240">
    <property type="entry name" value="Putative phosphatase, domain 2"/>
    <property type="match status" value="1"/>
</dbReference>
<dbReference type="SUPFAM" id="SSF56784">
    <property type="entry name" value="HAD-like"/>
    <property type="match status" value="1"/>
</dbReference>
<evidence type="ECO:0000313" key="1">
    <source>
        <dbReference type="EMBL" id="NKI33246.1"/>
    </source>
</evidence>
<dbReference type="Gene3D" id="3.40.50.1000">
    <property type="entry name" value="HAD superfamily/HAD-like"/>
    <property type="match status" value="1"/>
</dbReference>
<gene>
    <name evidence="1" type="ORF">HCU67_14915</name>
</gene>
<dbReference type="PANTHER" id="PTHR47478">
    <property type="match status" value="1"/>
</dbReference>
<keyword evidence="2" id="KW-1185">Reference proteome</keyword>
<accession>A0ABX1GW61</accession>
<name>A0ABX1GW61_9FLAO</name>
<dbReference type="InterPro" id="IPR011951">
    <property type="entry name" value="HAD-SF_hydro_IA_YjjG/PynA"/>
</dbReference>
<dbReference type="RefSeq" id="WP_168553386.1">
    <property type="nucleotide sequence ID" value="NZ_JAAWWL010000002.1"/>
</dbReference>
<proteinExistence type="predicted"/>
<dbReference type="InterPro" id="IPR023198">
    <property type="entry name" value="PGP-like_dom2"/>
</dbReference>
<protein>
    <submittedName>
        <fullName evidence="1">Noncanonical pyrimidine nucleotidase, YjjG family</fullName>
    </submittedName>
</protein>
<organism evidence="1 2">
    <name type="scientific">Croceivirga thetidis</name>
    <dbReference type="NCBI Taxonomy" id="2721623"/>
    <lineage>
        <taxon>Bacteria</taxon>
        <taxon>Pseudomonadati</taxon>
        <taxon>Bacteroidota</taxon>
        <taxon>Flavobacteriia</taxon>
        <taxon>Flavobacteriales</taxon>
        <taxon>Flavobacteriaceae</taxon>
        <taxon>Croceivirga</taxon>
    </lineage>
</organism>
<reference evidence="1 2" key="1">
    <citation type="submission" date="2020-04" db="EMBL/GenBank/DDBJ databases">
        <authorList>
            <person name="Yoon J."/>
        </authorList>
    </citation>
    <scope>NUCLEOTIDE SEQUENCE [LARGE SCALE GENOMIC DNA]</scope>
    <source>
        <strain evidence="1 2">DJ-13</strain>
    </source>
</reference>
<dbReference type="NCBIfam" id="TIGR02254">
    <property type="entry name" value="YjjG_YfnB"/>
    <property type="match status" value="1"/>
</dbReference>
<dbReference type="Proteomes" id="UP000718451">
    <property type="component" value="Unassembled WGS sequence"/>
</dbReference>
<dbReference type="Pfam" id="PF00702">
    <property type="entry name" value="Hydrolase"/>
    <property type="match status" value="1"/>
</dbReference>
<dbReference type="InterPro" id="IPR006439">
    <property type="entry name" value="HAD-SF_hydro_IA"/>
</dbReference>
<evidence type="ECO:0000313" key="2">
    <source>
        <dbReference type="Proteomes" id="UP000718451"/>
    </source>
</evidence>
<dbReference type="NCBIfam" id="TIGR01509">
    <property type="entry name" value="HAD-SF-IA-v3"/>
    <property type="match status" value="1"/>
</dbReference>
<dbReference type="PANTHER" id="PTHR47478:SF1">
    <property type="entry name" value="PYRIMIDINE 5'-NUCLEOTIDASE YJJG"/>
    <property type="match status" value="1"/>
</dbReference>
<sequence>MFKGITDVFFDLDHTLWDFEHNSKLTFERILTENSVRVPITEFLKVYVPLNREYWKLYREERITKERLRYERLKVTFDELGHTIDDNTIYALADAYIKVLSTFRHTLPNAMSILNYLRPKYRLHIITNGFHEIQGNKLKNSGIDDFFQVVMDSEQAGVKKPNPKIFELALASANVSPENSVMIGDDLEADVLGARSVGMHAIHYNQFKKENQDFSITISDLNEIKDFL</sequence>
<dbReference type="InterPro" id="IPR023214">
    <property type="entry name" value="HAD_sf"/>
</dbReference>
<dbReference type="SFLD" id="SFLDS00003">
    <property type="entry name" value="Haloacid_Dehalogenase"/>
    <property type="match status" value="1"/>
</dbReference>
<comment type="caution">
    <text evidence="1">The sequence shown here is derived from an EMBL/GenBank/DDBJ whole genome shotgun (WGS) entry which is preliminary data.</text>
</comment>